<organism evidence="2 3">
    <name type="scientific">Panagrolaimus davidi</name>
    <dbReference type="NCBI Taxonomy" id="227884"/>
    <lineage>
        <taxon>Eukaryota</taxon>
        <taxon>Metazoa</taxon>
        <taxon>Ecdysozoa</taxon>
        <taxon>Nematoda</taxon>
        <taxon>Chromadorea</taxon>
        <taxon>Rhabditida</taxon>
        <taxon>Tylenchina</taxon>
        <taxon>Panagrolaimomorpha</taxon>
        <taxon>Panagrolaimoidea</taxon>
        <taxon>Panagrolaimidae</taxon>
        <taxon>Panagrolaimus</taxon>
    </lineage>
</organism>
<feature type="region of interest" description="Disordered" evidence="1">
    <location>
        <begin position="1"/>
        <end position="23"/>
    </location>
</feature>
<protein>
    <submittedName>
        <fullName evidence="3">Uncharacterized protein</fullName>
    </submittedName>
</protein>
<evidence type="ECO:0000256" key="1">
    <source>
        <dbReference type="SAM" id="MobiDB-lite"/>
    </source>
</evidence>
<name>A0A914PUP3_9BILA</name>
<evidence type="ECO:0000313" key="2">
    <source>
        <dbReference type="Proteomes" id="UP000887578"/>
    </source>
</evidence>
<proteinExistence type="predicted"/>
<dbReference type="AlphaFoldDB" id="A0A914PUP3"/>
<reference evidence="3" key="1">
    <citation type="submission" date="2022-11" db="UniProtKB">
        <authorList>
            <consortium name="WormBaseParasite"/>
        </authorList>
    </citation>
    <scope>IDENTIFICATION</scope>
</reference>
<accession>A0A914PUP3</accession>
<keyword evidence="2" id="KW-1185">Reference proteome</keyword>
<dbReference type="WBParaSite" id="PDA_v2.g18552.t1">
    <property type="protein sequence ID" value="PDA_v2.g18552.t1"/>
    <property type="gene ID" value="PDA_v2.g18552"/>
</dbReference>
<feature type="compositionally biased region" description="Polar residues" evidence="1">
    <location>
        <begin position="9"/>
        <end position="20"/>
    </location>
</feature>
<dbReference type="Proteomes" id="UP000887578">
    <property type="component" value="Unplaced"/>
</dbReference>
<evidence type="ECO:0000313" key="3">
    <source>
        <dbReference type="WBParaSite" id="PDA_v2.g18552.t1"/>
    </source>
</evidence>
<sequence length="219" mass="25689">MYGSKRKSSNPAKENSSTPTKRLKFNEMSNKKPILNLSRLEWEFAELLKNSRYSGQMNKVIERFMLSGSQQYICALNYFLLIDKVIVFEERMSIYIKRKPIHWNEYNSRDSIYNCSLFKPILKAIASSETEVSIQSLPEGNLGDEIFEALIQEGVKDVFFLSKPFEKHFLHLCNITTITRFSCPLNYSDLSLLKSKPRNFKNKVDFKEIFQTKSEKYIF</sequence>